<dbReference type="Gene3D" id="3.40.50.1220">
    <property type="entry name" value="TPP-binding domain"/>
    <property type="match status" value="1"/>
</dbReference>
<dbReference type="InterPro" id="IPR029035">
    <property type="entry name" value="DHS-like_NAD/FAD-binding_dom"/>
</dbReference>
<dbReference type="EMBL" id="UGQL01000001">
    <property type="protein sequence ID" value="STZ26903.1"/>
    <property type="molecule type" value="Genomic_DNA"/>
</dbReference>
<protein>
    <submittedName>
        <fullName evidence="1">Uncharacterized protein</fullName>
    </submittedName>
</protein>
<reference evidence="1 2" key="1">
    <citation type="submission" date="2018-06" db="EMBL/GenBank/DDBJ databases">
        <authorList>
            <consortium name="Pathogen Informatics"/>
            <person name="Doyle S."/>
        </authorList>
    </citation>
    <scope>NUCLEOTIDE SEQUENCE [LARGE SCALE GENOMIC DNA]</scope>
    <source>
        <strain evidence="1 2">NCTC11179</strain>
    </source>
</reference>
<dbReference type="RefSeq" id="WP_115089945.1">
    <property type="nucleotide sequence ID" value="NZ_CP068107.1"/>
</dbReference>
<dbReference type="SUPFAM" id="SSF52467">
    <property type="entry name" value="DHS-like NAD/FAD-binding domain"/>
    <property type="match status" value="1"/>
</dbReference>
<dbReference type="Proteomes" id="UP000255024">
    <property type="component" value="Unassembled WGS sequence"/>
</dbReference>
<dbReference type="AlphaFoldDB" id="A0A378RIP2"/>
<proteinExistence type="predicted"/>
<name>A0A378RIP2_MYROD</name>
<organism evidence="1 2">
    <name type="scientific">Myroides odoratus</name>
    <name type="common">Flavobacterium odoratum</name>
    <dbReference type="NCBI Taxonomy" id="256"/>
    <lineage>
        <taxon>Bacteria</taxon>
        <taxon>Pseudomonadati</taxon>
        <taxon>Bacteroidota</taxon>
        <taxon>Flavobacteriia</taxon>
        <taxon>Flavobacteriales</taxon>
        <taxon>Flavobacteriaceae</taxon>
        <taxon>Myroides</taxon>
    </lineage>
</organism>
<gene>
    <name evidence="1" type="ORF">NCTC11179_00430</name>
</gene>
<evidence type="ECO:0000313" key="1">
    <source>
        <dbReference type="EMBL" id="STZ26903.1"/>
    </source>
</evidence>
<dbReference type="Pfam" id="PF13289">
    <property type="entry name" value="SIR2_2"/>
    <property type="match status" value="1"/>
</dbReference>
<sequence length="1016" mass="120349">MDKNKLNNNIALIKKAIDNDKLVVFAGAGVSKDSGIPLWSELIKEISGNLNEEVKLDDPLKVAQILYNEKGEKEYNDIIKDALYKNKGTYNPLHEILFELNPQHIITTNYDGFFEDVINNKGLPFSVVSKDIDLPYAQHKNLLIKYHGDFDNKNIVFKEADYLEFSKNNTLKEIFVKSLFSNKVILFIGYGVGDINLKLLIREIQFILNKHHQRAYLLSHKESFSTSEIKYFENLGINVINYHNESLKDLNDNIKLSLTGQTVYKQLEQIKDFDLFEYERNKNKESKQSKIIDDLYTSLHRFDNFRVLPKRFIASLYPFNKYTKEDTAQNIESSTLICHDNELHDLLSKYTGKDDENFSDEEKRKLNYSFAHLIYSNIYFIGKKTGPKDSSSYQATGEKIDLYHKYFSDQTKCDCINCSIESLKYSDAILKTEKYTISNDSDLWDDLVYAYSLYQLNELYKSYVAYEQIEIKSNQLKKMDVSFICVYNRKRIGLRIFNFYMSENRYSFEDLKKIKDQAEKIDLDKELSKVKYFVDRDVFNFLKEIKSGIYVQQLCNKIEEQYTRVIREVKILKNGGTANSSVYYNLYNTVRELNRFLKFNFIVGNGFSTIEQSLNKSIQAFILGFYAGTLEITPYRKNIFSISKLESLHLDFFELIINYNDSKELSTFINEQNLFNIKFDKDSQNSVFELIHDFFKSAYEENNFFGKKTENEPFTKYLQYNNNFKLKVLHQFSNICIILTYFEFSENQIRQLYSDLNNFIKFIVFSNRSELSDLLNDLIHHKYKIIGFDLLNETLAILNSKNNYNDLYVTIVTSLHELNSNFVNNDIRLEYIDFRNIVHNNVLLLYHTLGLEKKKQFLKEIENTLYQDFDTSVVFNLLIEKIPVKKNIKTKYIEIIHNKLEKLEKLEEITKKNYTNQYLFYPFIQYFELINLGLIKDSKLTSLNINNEIFKFIIAPEQYNKDLFDVEWLKIFHYDSFLKRFSKLEYIIEKLEHYLINNIDSKLNTIYFKIKKNQFK</sequence>
<evidence type="ECO:0000313" key="2">
    <source>
        <dbReference type="Proteomes" id="UP000255024"/>
    </source>
</evidence>
<keyword evidence="2" id="KW-1185">Reference proteome</keyword>
<accession>A0A378RIP2</accession>